<evidence type="ECO:0000313" key="2">
    <source>
        <dbReference type="RefSeq" id="XP_025405773.1"/>
    </source>
</evidence>
<proteinExistence type="predicted"/>
<dbReference type="AlphaFoldDB" id="A0A8B8F4Z8"/>
<dbReference type="GeneID" id="112680012"/>
<keyword evidence="1" id="KW-1185">Reference proteome</keyword>
<name>A0A8B8F4Z8_9HEMI</name>
<accession>A0A8B8F4Z8</accession>
<gene>
    <name evidence="2" type="primary">LOC112680012</name>
</gene>
<protein>
    <submittedName>
        <fullName evidence="2">Uncharacterized protein LOC112680012</fullName>
    </submittedName>
</protein>
<reference evidence="2" key="1">
    <citation type="submission" date="2025-08" db="UniProtKB">
        <authorList>
            <consortium name="RefSeq"/>
        </authorList>
    </citation>
    <scope>IDENTIFICATION</scope>
    <source>
        <tissue evidence="2">Whole body</tissue>
    </source>
</reference>
<sequence>MPNIGGPSASKRKLLGTVVSSKLLYASASWAEVATRTARNRESMCRAQIQVALRIIRAYWTVSTDGALFLASIIPADLKALERKRVADRIDEQGREDSVAMIKLQERSITVGAWQARWDGLKNSRWTHTLLPSVYRWMRRPVFPLTYHMTQALTENGCFRQYLNCMNRSPDASCCYCSFAEDTAEHMIFVCP</sequence>
<evidence type="ECO:0000313" key="1">
    <source>
        <dbReference type="Proteomes" id="UP000694846"/>
    </source>
</evidence>
<dbReference type="Proteomes" id="UP000694846">
    <property type="component" value="Unplaced"/>
</dbReference>
<organism evidence="1 2">
    <name type="scientific">Sipha flava</name>
    <name type="common">yellow sugarcane aphid</name>
    <dbReference type="NCBI Taxonomy" id="143950"/>
    <lineage>
        <taxon>Eukaryota</taxon>
        <taxon>Metazoa</taxon>
        <taxon>Ecdysozoa</taxon>
        <taxon>Arthropoda</taxon>
        <taxon>Hexapoda</taxon>
        <taxon>Insecta</taxon>
        <taxon>Pterygota</taxon>
        <taxon>Neoptera</taxon>
        <taxon>Paraneoptera</taxon>
        <taxon>Hemiptera</taxon>
        <taxon>Sternorrhyncha</taxon>
        <taxon>Aphidomorpha</taxon>
        <taxon>Aphidoidea</taxon>
        <taxon>Aphididae</taxon>
        <taxon>Sipha</taxon>
    </lineage>
</organism>
<dbReference type="RefSeq" id="XP_025405773.1">
    <property type="nucleotide sequence ID" value="XM_025549988.1"/>
</dbReference>
<dbReference type="OrthoDB" id="6588649at2759"/>